<keyword evidence="6" id="KW-0694">RNA-binding</keyword>
<organism evidence="8 9">
    <name type="scientific">Cicer arietinum</name>
    <name type="common">Chickpea</name>
    <name type="synonym">Garbanzo</name>
    <dbReference type="NCBI Taxonomy" id="3827"/>
    <lineage>
        <taxon>Eukaryota</taxon>
        <taxon>Viridiplantae</taxon>
        <taxon>Streptophyta</taxon>
        <taxon>Embryophyta</taxon>
        <taxon>Tracheophyta</taxon>
        <taxon>Spermatophyta</taxon>
        <taxon>Magnoliopsida</taxon>
        <taxon>eudicotyledons</taxon>
        <taxon>Gunneridae</taxon>
        <taxon>Pentapetalae</taxon>
        <taxon>rosids</taxon>
        <taxon>fabids</taxon>
        <taxon>Fabales</taxon>
        <taxon>Fabaceae</taxon>
        <taxon>Papilionoideae</taxon>
        <taxon>50 kb inversion clade</taxon>
        <taxon>NPAAA clade</taxon>
        <taxon>Hologalegina</taxon>
        <taxon>IRL clade</taxon>
        <taxon>Cicereae</taxon>
        <taxon>Cicer</taxon>
    </lineage>
</organism>
<evidence type="ECO:0000259" key="7">
    <source>
        <dbReference type="Pfam" id="PF00588"/>
    </source>
</evidence>
<proteinExistence type="inferred from homology"/>
<feature type="domain" description="tRNA/rRNA methyltransferase SpoU type" evidence="7">
    <location>
        <begin position="138"/>
        <end position="279"/>
    </location>
</feature>
<evidence type="ECO:0000256" key="2">
    <source>
        <dbReference type="ARBA" id="ARBA00022603"/>
    </source>
</evidence>
<evidence type="ECO:0000256" key="4">
    <source>
        <dbReference type="ARBA" id="ARBA00022691"/>
    </source>
</evidence>
<protein>
    <submittedName>
        <fullName evidence="9">Uncharacterized protein LOC101488708</fullName>
    </submittedName>
</protein>
<keyword evidence="2" id="KW-0489">Methyltransferase</keyword>
<dbReference type="FunFam" id="3.40.1280.10:FF:000016">
    <property type="entry name" value="rRNA methylase-like protein"/>
    <property type="match status" value="1"/>
</dbReference>
<dbReference type="Proteomes" id="UP000087171">
    <property type="component" value="Chromosome Ca3"/>
</dbReference>
<dbReference type="HAMAP" id="MF_02060">
    <property type="entry name" value="tRNA_methyltr_TrmH"/>
    <property type="match status" value="1"/>
</dbReference>
<keyword evidence="3" id="KW-0808">Transferase</keyword>
<keyword evidence="1" id="KW-0820">tRNA-binding</keyword>
<name>A0A1S2XN60_CICAR</name>
<evidence type="ECO:0000256" key="1">
    <source>
        <dbReference type="ARBA" id="ARBA00022555"/>
    </source>
</evidence>
<dbReference type="Gene3D" id="3.40.1280.10">
    <property type="match status" value="1"/>
</dbReference>
<reference evidence="8" key="1">
    <citation type="journal article" date="2013" name="Nat. Biotechnol.">
        <title>Draft genome sequence of chickpea (Cicer arietinum) provides a resource for trait improvement.</title>
        <authorList>
            <person name="Varshney R.K."/>
            <person name="Song C."/>
            <person name="Saxena R.K."/>
            <person name="Azam S."/>
            <person name="Yu S."/>
            <person name="Sharpe A.G."/>
            <person name="Cannon S."/>
            <person name="Baek J."/>
            <person name="Rosen B.D."/>
            <person name="Tar'an B."/>
            <person name="Millan T."/>
            <person name="Zhang X."/>
            <person name="Ramsay L.D."/>
            <person name="Iwata A."/>
            <person name="Wang Y."/>
            <person name="Nelson W."/>
            <person name="Farmer A.D."/>
            <person name="Gaur P.M."/>
            <person name="Soderlund C."/>
            <person name="Penmetsa R.V."/>
            <person name="Xu C."/>
            <person name="Bharti A.K."/>
            <person name="He W."/>
            <person name="Winter P."/>
            <person name="Zhao S."/>
            <person name="Hane J.K."/>
            <person name="Carrasquilla-Garcia N."/>
            <person name="Condie J.A."/>
            <person name="Upadhyaya H.D."/>
            <person name="Luo M.C."/>
            <person name="Thudi M."/>
            <person name="Gowda C.L."/>
            <person name="Singh N.P."/>
            <person name="Lichtenzveig J."/>
            <person name="Gali K.K."/>
            <person name="Rubio J."/>
            <person name="Nadarajan N."/>
            <person name="Dolezel J."/>
            <person name="Bansal K.C."/>
            <person name="Xu X."/>
            <person name="Edwards D."/>
            <person name="Zhang G."/>
            <person name="Kahl G."/>
            <person name="Gil J."/>
            <person name="Singh K.B."/>
            <person name="Datta S.K."/>
            <person name="Jackson S.A."/>
            <person name="Wang J."/>
            <person name="Cook D.R."/>
        </authorList>
    </citation>
    <scope>NUCLEOTIDE SEQUENCE [LARGE SCALE GENOMIC DNA]</scope>
    <source>
        <strain evidence="8">cv. CDC Frontier</strain>
    </source>
</reference>
<dbReference type="Pfam" id="PF00588">
    <property type="entry name" value="SpoU_methylase"/>
    <property type="match status" value="1"/>
</dbReference>
<gene>
    <name evidence="9" type="primary">LOC101488708</name>
</gene>
<evidence type="ECO:0000256" key="6">
    <source>
        <dbReference type="ARBA" id="ARBA00022884"/>
    </source>
</evidence>
<dbReference type="SUPFAM" id="SSF75217">
    <property type="entry name" value="alpha/beta knot"/>
    <property type="match status" value="1"/>
</dbReference>
<keyword evidence="4" id="KW-0949">S-adenosyl-L-methionine</keyword>
<dbReference type="PANTHER" id="PTHR43453">
    <property type="entry name" value="RRNA METHYLASE-LIKE"/>
    <property type="match status" value="1"/>
</dbReference>
<dbReference type="KEGG" id="cam:101488708"/>
<dbReference type="RefSeq" id="XP_004491915.1">
    <property type="nucleotide sequence ID" value="XM_004491858.3"/>
</dbReference>
<dbReference type="PaxDb" id="3827-XP_004491915.1"/>
<dbReference type="GeneID" id="101488708"/>
<dbReference type="CDD" id="cd18092">
    <property type="entry name" value="SpoU-like_TrmH"/>
    <property type="match status" value="1"/>
</dbReference>
<accession>A0A1S2XN60</accession>
<dbReference type="GO" id="GO:0000049">
    <property type="term" value="F:tRNA binding"/>
    <property type="evidence" value="ECO:0007669"/>
    <property type="project" value="UniProtKB-KW"/>
</dbReference>
<dbReference type="AlphaFoldDB" id="A0A1S2XN60"/>
<evidence type="ECO:0000256" key="5">
    <source>
        <dbReference type="ARBA" id="ARBA00022694"/>
    </source>
</evidence>
<reference evidence="9" key="2">
    <citation type="submission" date="2025-08" db="UniProtKB">
        <authorList>
            <consortium name="RefSeq"/>
        </authorList>
    </citation>
    <scope>IDENTIFICATION</scope>
    <source>
        <tissue evidence="9">Etiolated seedlings</tissue>
    </source>
</reference>
<dbReference type="InterPro" id="IPR029026">
    <property type="entry name" value="tRNA_m1G_MTases_N"/>
</dbReference>
<sequence length="331" mass="36760">MSSSCKTMLCSSLSSSFKFKSTPSPSSSLLRRRNYHKSTWQCYNSPQNAAVSAIDDPQSNHSIQNLLSAEGVTSLMKMERKPLLHEPQVRWFPYRNSFRCGNGYEVTSSEVIEAVSPCISETRKHRFGNAVRNRSYSVCLVVEGLCDFGNVSATFRSADALGVQSVHVVSSDANKRYKDNRHVSMGAEKWLDIELWDSTKECFEMLKSCGYRIATTHVGIDAVSIYDLDWSCPTAIVVGNENRGISEEALALSDLHCSIPMKGMVDSFNVSVAAGILMHHAVCDRISRMGRHGDLTVDERQILLAEFSLRHSNSAISVVEDYAKRKAALLT</sequence>
<dbReference type="PANTHER" id="PTHR43453:SF1">
    <property type="entry name" value="TRNA_RRNA METHYLTRANSFERASE SPOU TYPE DOMAIN-CONTAINING PROTEIN"/>
    <property type="match status" value="1"/>
</dbReference>
<evidence type="ECO:0000313" key="9">
    <source>
        <dbReference type="RefSeq" id="XP_004491915.1"/>
    </source>
</evidence>
<dbReference type="InterPro" id="IPR029028">
    <property type="entry name" value="Alpha/beta_knot_MTases"/>
</dbReference>
<dbReference type="STRING" id="3827.A0A1S2XN60"/>
<keyword evidence="5" id="KW-0819">tRNA processing</keyword>
<evidence type="ECO:0000313" key="8">
    <source>
        <dbReference type="Proteomes" id="UP000087171"/>
    </source>
</evidence>
<keyword evidence="8" id="KW-1185">Reference proteome</keyword>
<dbReference type="eggNOG" id="KOG0838">
    <property type="taxonomic scope" value="Eukaryota"/>
</dbReference>
<dbReference type="OrthoDB" id="241340at2759"/>
<dbReference type="GO" id="GO:0002938">
    <property type="term" value="P:tRNA guanine ribose methylation"/>
    <property type="evidence" value="ECO:0007669"/>
    <property type="project" value="TreeGrafter"/>
</dbReference>
<dbReference type="InterPro" id="IPR001537">
    <property type="entry name" value="SpoU_MeTrfase"/>
</dbReference>
<dbReference type="GO" id="GO:0008173">
    <property type="term" value="F:RNA methyltransferase activity"/>
    <property type="evidence" value="ECO:0007669"/>
    <property type="project" value="InterPro"/>
</dbReference>
<evidence type="ECO:0000256" key="3">
    <source>
        <dbReference type="ARBA" id="ARBA00022679"/>
    </source>
</evidence>
<dbReference type="InterPro" id="IPR033671">
    <property type="entry name" value="TrmH"/>
</dbReference>